<evidence type="ECO:0000256" key="1">
    <source>
        <dbReference type="SAM" id="MobiDB-lite"/>
    </source>
</evidence>
<feature type="region of interest" description="Disordered" evidence="1">
    <location>
        <begin position="207"/>
        <end position="237"/>
    </location>
</feature>
<dbReference type="PRINTS" id="PR00041">
    <property type="entry name" value="LEUZIPPRCREB"/>
</dbReference>
<dbReference type="PROSITE" id="PS00036">
    <property type="entry name" value="BZIP_BASIC"/>
    <property type="match status" value="1"/>
</dbReference>
<protein>
    <recommendedName>
        <fullName evidence="2">BZIP domain-containing protein</fullName>
    </recommendedName>
</protein>
<feature type="compositionally biased region" description="Polar residues" evidence="1">
    <location>
        <begin position="16"/>
        <end position="29"/>
    </location>
</feature>
<dbReference type="InterPro" id="IPR004827">
    <property type="entry name" value="bZIP"/>
</dbReference>
<dbReference type="InParanoid" id="A0A024GLE1"/>
<dbReference type="GO" id="GO:0003700">
    <property type="term" value="F:DNA-binding transcription factor activity"/>
    <property type="evidence" value="ECO:0007669"/>
    <property type="project" value="InterPro"/>
</dbReference>
<gene>
    <name evidence="3" type="ORF">BN9_083370</name>
</gene>
<dbReference type="STRING" id="65357.A0A024GLE1"/>
<feature type="region of interest" description="Disordered" evidence="1">
    <location>
        <begin position="1"/>
        <end position="29"/>
    </location>
</feature>
<feature type="compositionally biased region" description="Basic residues" evidence="1">
    <location>
        <begin position="1"/>
        <end position="11"/>
    </location>
</feature>
<accession>A0A024GLE1</accession>
<comment type="caution">
    <text evidence="3">The sequence shown here is derived from an EMBL/GenBank/DDBJ whole genome shotgun (WGS) entry which is preliminary data.</text>
</comment>
<proteinExistence type="predicted"/>
<keyword evidence="4" id="KW-1185">Reference proteome</keyword>
<dbReference type="SUPFAM" id="SSF57959">
    <property type="entry name" value="Leucine zipper domain"/>
    <property type="match status" value="1"/>
</dbReference>
<evidence type="ECO:0000313" key="3">
    <source>
        <dbReference type="EMBL" id="CCI47330.1"/>
    </source>
</evidence>
<feature type="compositionally biased region" description="Basic and acidic residues" evidence="1">
    <location>
        <begin position="437"/>
        <end position="458"/>
    </location>
</feature>
<feature type="domain" description="BZIP" evidence="2">
    <location>
        <begin position="447"/>
        <end position="462"/>
    </location>
</feature>
<name>A0A024GLE1_9STRA</name>
<dbReference type="Gene3D" id="1.20.5.170">
    <property type="match status" value="1"/>
</dbReference>
<dbReference type="Proteomes" id="UP000053237">
    <property type="component" value="Unassembled WGS sequence"/>
</dbReference>
<evidence type="ECO:0000313" key="4">
    <source>
        <dbReference type="Proteomes" id="UP000053237"/>
    </source>
</evidence>
<reference evidence="3 4" key="1">
    <citation type="submission" date="2012-05" db="EMBL/GenBank/DDBJ databases">
        <title>Recombination and specialization in a pathogen metapopulation.</title>
        <authorList>
            <person name="Gardiner A."/>
            <person name="Kemen E."/>
            <person name="Schultz-Larsen T."/>
            <person name="MacLean D."/>
            <person name="Van Oosterhout C."/>
            <person name="Jones J.D.G."/>
        </authorList>
    </citation>
    <scope>NUCLEOTIDE SEQUENCE [LARGE SCALE GENOMIC DNA]</scope>
    <source>
        <strain evidence="3 4">Ac Nc2</strain>
    </source>
</reference>
<dbReference type="OrthoDB" id="168113at2759"/>
<organism evidence="3 4">
    <name type="scientific">Albugo candida</name>
    <dbReference type="NCBI Taxonomy" id="65357"/>
    <lineage>
        <taxon>Eukaryota</taxon>
        <taxon>Sar</taxon>
        <taxon>Stramenopiles</taxon>
        <taxon>Oomycota</taxon>
        <taxon>Peronosporomycetes</taxon>
        <taxon>Albuginales</taxon>
        <taxon>Albuginaceae</taxon>
        <taxon>Albugo</taxon>
    </lineage>
</organism>
<evidence type="ECO:0000259" key="2">
    <source>
        <dbReference type="PROSITE" id="PS00036"/>
    </source>
</evidence>
<dbReference type="EMBL" id="CAIX01000165">
    <property type="protein sequence ID" value="CCI47330.1"/>
    <property type="molecule type" value="Genomic_DNA"/>
</dbReference>
<dbReference type="InterPro" id="IPR046347">
    <property type="entry name" value="bZIP_sf"/>
</dbReference>
<dbReference type="AlphaFoldDB" id="A0A024GLE1"/>
<feature type="region of interest" description="Disordered" evidence="1">
    <location>
        <begin position="410"/>
        <end position="464"/>
    </location>
</feature>
<sequence>MSKAPKAKKGQLHYQPYQQSNPTPNLSEQTLFDPILSGFSSNPSRNVWDDWKSTSWIDGEENSFDSSANVLSSLVEIPHSPRRNSYADSQPNMSSWNTSYHAVDTVNLNVSERSIQPNVPDFSEQSPMMPMQWMDTSTQQQTVLSTQELSSPETVFSPNFLEKEAALFDGPFPSMDLASLVQDTTVQSMEEKDGSFVASWFNDRTDNRFNGQNDFQHHQPHHSQPQFDKPRATQSEQKNISYKVEPNATPNNNHPAQYDQQASMAPLASKLEEGKQPISQLPNIQGYPQMMVPGVIMYTMPVMGNFPPQMYGMMPVGMPLQMNIASGMQFQQPSPFAPRNEMPFDVNTTATGQAEEKSPNQAAHTAQATPFIKPSHFANPAMLHYPTNHSMPVPALSTNGHFAAFQPIAEPPNRKPNFVNIARKPEKPQASSILKSLMEEEAKKKEKKLERNRDSARESRRKQQSYVGVLENGIKRLQINREYIVSYQWGLTKTDNRQSSSQKDQFGIGQFISIVCGEVEFPSYVEDIHVLKKLMASTRHRRAVMSLSGRWRAQLVAKCFAQIGTFLARIRDRIIALQIISQLGSPFTKDLENILRLTHTQKQQLGALHLYDQIRSEIYAFILAAKSITALRAQAHNIVYHASALELPFSQVCASKQLHQLLQFTENGDMMPEDMLFQV</sequence>